<feature type="transmembrane region" description="Helical" evidence="6">
    <location>
        <begin position="416"/>
        <end position="434"/>
    </location>
</feature>
<feature type="transmembrane region" description="Helical" evidence="6">
    <location>
        <begin position="330"/>
        <end position="349"/>
    </location>
</feature>
<feature type="transmembrane region" description="Helical" evidence="6">
    <location>
        <begin position="123"/>
        <end position="142"/>
    </location>
</feature>
<dbReference type="PANTHER" id="PTHR22911">
    <property type="entry name" value="ACYL-MALONYL CONDENSING ENZYME-RELATED"/>
    <property type="match status" value="1"/>
</dbReference>
<feature type="region of interest" description="Disordered" evidence="5">
    <location>
        <begin position="1"/>
        <end position="82"/>
    </location>
</feature>
<feature type="domain" description="EamA" evidence="7">
    <location>
        <begin position="300"/>
        <end position="432"/>
    </location>
</feature>
<accession>A0ABR3Q1U1</accession>
<evidence type="ECO:0000256" key="2">
    <source>
        <dbReference type="ARBA" id="ARBA00022692"/>
    </source>
</evidence>
<feature type="compositionally biased region" description="Acidic residues" evidence="5">
    <location>
        <begin position="66"/>
        <end position="82"/>
    </location>
</feature>
<feature type="transmembrane region" description="Helical" evidence="6">
    <location>
        <begin position="361"/>
        <end position="381"/>
    </location>
</feature>
<organism evidence="8 9">
    <name type="scientific">Vanrija albida</name>
    <dbReference type="NCBI Taxonomy" id="181172"/>
    <lineage>
        <taxon>Eukaryota</taxon>
        <taxon>Fungi</taxon>
        <taxon>Dikarya</taxon>
        <taxon>Basidiomycota</taxon>
        <taxon>Agaricomycotina</taxon>
        <taxon>Tremellomycetes</taxon>
        <taxon>Trichosporonales</taxon>
        <taxon>Trichosporonaceae</taxon>
        <taxon>Vanrija</taxon>
    </lineage>
</organism>
<feature type="transmembrane region" description="Helical" evidence="6">
    <location>
        <begin position="249"/>
        <end position="269"/>
    </location>
</feature>
<sequence>MASPRNGDDSRSASPVATPLISRRRSSAARRPRSDSTLSRAFDGSDLSPTGTFAVKPLVENRDTFAEDEEDDDDDGDDDDDADEVLPLHSNGFVDLHLVGGSKERGIRAYLHPTILQLYDHNYGLFLIAMAQFFFASMSTSVKFLMETTAMSTLALIFVRMGITLIFCWIVLFARGDPHPILGPPAVRKVLVLRGMAGFGGLVCAYQALRALSVSDAVTIGFLTPSFTALFGFLLLGESFGLKEAISGFASLLGVILISRPPFIFGHGWGSQPVDDTTRKGRLNIDLPNGEADDSSRLVAVTWALGGVLFSATAYLTIRYIGKRANALHSIGYFSMACTFTCGIAMLLFPSNQQWPSDTYGFALILLIGVFGFCAQCLLTFGLQHEKAGRAGLAMYLQIFFAVILDLVVFGTIPSFLSFVGTIIILSSAVWVAMSSLKTAPPALDVDEETPLSRSPSPQPVGSKTVRGQLYSYTSVPTSDTPSSSATLHVPSPQPRPPRKDEIGNSCGL</sequence>
<feature type="compositionally biased region" description="Polar residues" evidence="5">
    <location>
        <begin position="452"/>
        <end position="462"/>
    </location>
</feature>
<feature type="transmembrane region" description="Helical" evidence="6">
    <location>
        <begin position="186"/>
        <end position="208"/>
    </location>
</feature>
<proteinExistence type="predicted"/>
<feature type="transmembrane region" description="Helical" evidence="6">
    <location>
        <begin position="393"/>
        <end position="410"/>
    </location>
</feature>
<evidence type="ECO:0000313" key="9">
    <source>
        <dbReference type="Proteomes" id="UP001565368"/>
    </source>
</evidence>
<dbReference type="GeneID" id="95986545"/>
<feature type="transmembrane region" description="Helical" evidence="6">
    <location>
        <begin position="298"/>
        <end position="318"/>
    </location>
</feature>
<comment type="subcellular location">
    <subcellularLocation>
        <location evidence="1">Membrane</location>
        <topology evidence="1">Multi-pass membrane protein</topology>
    </subcellularLocation>
</comment>
<feature type="region of interest" description="Disordered" evidence="5">
    <location>
        <begin position="445"/>
        <end position="509"/>
    </location>
</feature>
<feature type="compositionally biased region" description="Low complexity" evidence="5">
    <location>
        <begin position="471"/>
        <end position="487"/>
    </location>
</feature>
<reference evidence="8 9" key="1">
    <citation type="submission" date="2023-08" db="EMBL/GenBank/DDBJ databases">
        <title>Annotated Genome Sequence of Vanrija albida AlHP1.</title>
        <authorList>
            <person name="Herzog R."/>
        </authorList>
    </citation>
    <scope>NUCLEOTIDE SEQUENCE [LARGE SCALE GENOMIC DNA]</scope>
    <source>
        <strain evidence="8 9">AlHP1</strain>
    </source>
</reference>
<dbReference type="InterPro" id="IPR037185">
    <property type="entry name" value="EmrE-like"/>
</dbReference>
<name>A0ABR3Q1U1_9TREE</name>
<comment type="caution">
    <text evidence="8">The sequence shown here is derived from an EMBL/GenBank/DDBJ whole genome shotgun (WGS) entry which is preliminary data.</text>
</comment>
<evidence type="ECO:0000256" key="5">
    <source>
        <dbReference type="SAM" id="MobiDB-lite"/>
    </source>
</evidence>
<protein>
    <recommendedName>
        <fullName evidence="7">EamA domain-containing protein</fullName>
    </recommendedName>
</protein>
<evidence type="ECO:0000256" key="3">
    <source>
        <dbReference type="ARBA" id="ARBA00022989"/>
    </source>
</evidence>
<feature type="transmembrane region" description="Helical" evidence="6">
    <location>
        <begin position="220"/>
        <end position="237"/>
    </location>
</feature>
<keyword evidence="9" id="KW-1185">Reference proteome</keyword>
<gene>
    <name evidence="8" type="ORF">Q8F55_005502</name>
</gene>
<evidence type="ECO:0000256" key="1">
    <source>
        <dbReference type="ARBA" id="ARBA00004141"/>
    </source>
</evidence>
<dbReference type="SUPFAM" id="SSF103481">
    <property type="entry name" value="Multidrug resistance efflux transporter EmrE"/>
    <property type="match status" value="2"/>
</dbReference>
<evidence type="ECO:0000259" key="7">
    <source>
        <dbReference type="Pfam" id="PF00892"/>
    </source>
</evidence>
<feature type="compositionally biased region" description="Basic and acidic residues" evidence="5">
    <location>
        <begin position="1"/>
        <end position="11"/>
    </location>
</feature>
<keyword evidence="4 6" id="KW-0472">Membrane</keyword>
<dbReference type="Proteomes" id="UP001565368">
    <property type="component" value="Unassembled WGS sequence"/>
</dbReference>
<evidence type="ECO:0000256" key="4">
    <source>
        <dbReference type="ARBA" id="ARBA00023136"/>
    </source>
</evidence>
<keyword evidence="3 6" id="KW-1133">Transmembrane helix</keyword>
<dbReference type="InterPro" id="IPR000620">
    <property type="entry name" value="EamA_dom"/>
</dbReference>
<evidence type="ECO:0000256" key="6">
    <source>
        <dbReference type="SAM" id="Phobius"/>
    </source>
</evidence>
<dbReference type="Pfam" id="PF00892">
    <property type="entry name" value="EamA"/>
    <property type="match status" value="2"/>
</dbReference>
<feature type="transmembrane region" description="Helical" evidence="6">
    <location>
        <begin position="154"/>
        <end position="174"/>
    </location>
</feature>
<feature type="domain" description="EamA" evidence="7">
    <location>
        <begin position="123"/>
        <end position="259"/>
    </location>
</feature>
<keyword evidence="2 6" id="KW-0812">Transmembrane</keyword>
<dbReference type="PANTHER" id="PTHR22911:SF6">
    <property type="entry name" value="SOLUTE CARRIER FAMILY 35 MEMBER G1"/>
    <property type="match status" value="1"/>
</dbReference>
<dbReference type="EMBL" id="JBBXJM010000004">
    <property type="protein sequence ID" value="KAL1408689.1"/>
    <property type="molecule type" value="Genomic_DNA"/>
</dbReference>
<evidence type="ECO:0000313" key="8">
    <source>
        <dbReference type="EMBL" id="KAL1408689.1"/>
    </source>
</evidence>
<feature type="compositionally biased region" description="Basic residues" evidence="5">
    <location>
        <begin position="22"/>
        <end position="31"/>
    </location>
</feature>
<dbReference type="RefSeq" id="XP_069208633.1">
    <property type="nucleotide sequence ID" value="XM_069353991.1"/>
</dbReference>